<organism evidence="2 3">
    <name type="scientific">candidate division WWE3 bacterium CG08_land_8_20_14_0_20_41_10</name>
    <dbReference type="NCBI Taxonomy" id="1975085"/>
    <lineage>
        <taxon>Bacteria</taxon>
        <taxon>Katanobacteria</taxon>
    </lineage>
</organism>
<proteinExistence type="predicted"/>
<dbReference type="EMBL" id="PEYU01000017">
    <property type="protein sequence ID" value="PIS22618.1"/>
    <property type="molecule type" value="Genomic_DNA"/>
</dbReference>
<dbReference type="GO" id="GO:0004222">
    <property type="term" value="F:metalloendopeptidase activity"/>
    <property type="evidence" value="ECO:0007669"/>
    <property type="project" value="TreeGrafter"/>
</dbReference>
<dbReference type="InterPro" id="IPR050570">
    <property type="entry name" value="Cell_wall_metabolism_enzyme"/>
</dbReference>
<feature type="non-terminal residue" evidence="2">
    <location>
        <position position="1"/>
    </location>
</feature>
<dbReference type="NCBIfam" id="NF047446">
    <property type="entry name" value="barrel_OmpL47"/>
    <property type="match status" value="1"/>
</dbReference>
<evidence type="ECO:0000313" key="2">
    <source>
        <dbReference type="EMBL" id="PIS22618.1"/>
    </source>
</evidence>
<feature type="domain" description="M23ase beta-sheet core" evidence="1">
    <location>
        <begin position="10"/>
        <end position="102"/>
    </location>
</feature>
<dbReference type="InterPro" id="IPR016047">
    <property type="entry name" value="M23ase_b-sheet_dom"/>
</dbReference>
<dbReference type="PANTHER" id="PTHR21666">
    <property type="entry name" value="PEPTIDASE-RELATED"/>
    <property type="match status" value="1"/>
</dbReference>
<dbReference type="PANTHER" id="PTHR21666:SF270">
    <property type="entry name" value="MUREIN HYDROLASE ACTIVATOR ENVC"/>
    <property type="match status" value="1"/>
</dbReference>
<sequence>EKTPTLYYSSHDGVDFGLKYGTPILAPAPGYASYLYTTGGGNTIKIDHQNGYQTQYLHLQKEGLFTNKSSEKWIDKGEQIGLVGMTGNTSGPHLHFGVRYDKNGNGNFLDDTPDGRVDPYAWQDNTKEDPWEAYSWTDALGDHAGSESAYLWEDLLTVNSVYLSKDGGSLAGENAVIVIPENTLNTEVTLSIKKTGSSHVELANQVLKYIRGTALLVEAYDNVKNQISQFANDLEISFDLTQANFSNIATETLKIMYFDPNNMVWNQLTTTWNETTKRLTGLANHLSEFAVFGEKIDANPPVTTIAITGQKDGNWYTESPMISLTAVDGATESGVDKTFYSLDGGSSWEEYLTQTQVIKDGIYAILFRSSDKAENYEPTQDSPLLQVDTVGVFKDEIALSGAVFSFAAI</sequence>
<name>A0A2H0XES6_UNCKA</name>
<evidence type="ECO:0000259" key="1">
    <source>
        <dbReference type="Pfam" id="PF01551"/>
    </source>
</evidence>
<accession>A0A2H0XES6</accession>
<evidence type="ECO:0000313" key="3">
    <source>
        <dbReference type="Proteomes" id="UP000231252"/>
    </source>
</evidence>
<reference evidence="3" key="1">
    <citation type="submission" date="2017-09" db="EMBL/GenBank/DDBJ databases">
        <title>Depth-based differentiation of microbial function through sediment-hosted aquifers and enrichment of novel symbionts in the deep terrestrial subsurface.</title>
        <authorList>
            <person name="Probst A.J."/>
            <person name="Ladd B."/>
            <person name="Jarett J.K."/>
            <person name="Geller-Mcgrath D.E."/>
            <person name="Sieber C.M.K."/>
            <person name="Emerson J.B."/>
            <person name="Anantharaman K."/>
            <person name="Thomas B.C."/>
            <person name="Malmstrom R."/>
            <person name="Stieglmeier M."/>
            <person name="Klingl A."/>
            <person name="Woyke T."/>
            <person name="Ryan C.M."/>
            <person name="Banfield J.F."/>
        </authorList>
    </citation>
    <scope>NUCLEOTIDE SEQUENCE [LARGE SCALE GENOMIC DNA]</scope>
</reference>
<dbReference type="InterPro" id="IPR058094">
    <property type="entry name" value="Ig-like_OmpL47-like"/>
</dbReference>
<dbReference type="InterPro" id="IPR011055">
    <property type="entry name" value="Dup_hybrid_motif"/>
</dbReference>
<dbReference type="CDD" id="cd12797">
    <property type="entry name" value="M23_peptidase"/>
    <property type="match status" value="1"/>
</dbReference>
<dbReference type="Pfam" id="PF01551">
    <property type="entry name" value="Peptidase_M23"/>
    <property type="match status" value="1"/>
</dbReference>
<dbReference type="SUPFAM" id="SSF51261">
    <property type="entry name" value="Duplicated hybrid motif"/>
    <property type="match status" value="1"/>
</dbReference>
<dbReference type="Gene3D" id="3.30.1920.20">
    <property type="match status" value="1"/>
</dbReference>
<dbReference type="AlphaFoldDB" id="A0A2H0XES6"/>
<protein>
    <recommendedName>
        <fullName evidence="1">M23ase beta-sheet core domain-containing protein</fullName>
    </recommendedName>
</protein>
<comment type="caution">
    <text evidence="2">The sequence shown here is derived from an EMBL/GenBank/DDBJ whole genome shotgun (WGS) entry which is preliminary data.</text>
</comment>
<gene>
    <name evidence="2" type="ORF">COT50_01055</name>
</gene>
<dbReference type="Gene3D" id="2.70.70.10">
    <property type="entry name" value="Glucose Permease (Domain IIA)"/>
    <property type="match status" value="1"/>
</dbReference>
<dbReference type="Proteomes" id="UP000231252">
    <property type="component" value="Unassembled WGS sequence"/>
</dbReference>